<keyword evidence="3" id="KW-1185">Reference proteome</keyword>
<reference evidence="2 3" key="1">
    <citation type="submission" date="2016-03" db="EMBL/GenBank/DDBJ databases">
        <title>Whole genome sequencing of Grifola frondosa 9006-11.</title>
        <authorList>
            <person name="Min B."/>
            <person name="Park H."/>
            <person name="Kim J.-G."/>
            <person name="Cho H."/>
            <person name="Oh Y.-L."/>
            <person name="Kong W.-S."/>
            <person name="Choi I.-G."/>
        </authorList>
    </citation>
    <scope>NUCLEOTIDE SEQUENCE [LARGE SCALE GENOMIC DNA]</scope>
    <source>
        <strain evidence="2 3">9006-11</strain>
    </source>
</reference>
<evidence type="ECO:0000313" key="3">
    <source>
        <dbReference type="Proteomes" id="UP000092993"/>
    </source>
</evidence>
<dbReference type="AlphaFoldDB" id="A0A1C7MDV1"/>
<dbReference type="EMBL" id="LUGG01000005">
    <property type="protein sequence ID" value="OBZ75012.1"/>
    <property type="molecule type" value="Genomic_DNA"/>
</dbReference>
<sequence>MYSESFYFQDILKHYRFDLPVGIEQNHADWAKVINAAKNAFTQIRSSIKKELCHSTKADDSTVHLNIYNLTEHIIQKTNCKISVPLCARIALMRSVYLEDSLDKFWNILDSHLAHINEKASTAPTVEKHAEKIIKAFSHILKLDREKHGPPAMYELEDDMANDFQRQIDETIESTINGLSHGGHGTSHRAADAPAVPSTPAPHTPARSVPNMTPGAIITPSSSALAAP</sequence>
<protein>
    <submittedName>
        <fullName evidence="2">Uncharacterized protein</fullName>
    </submittedName>
</protein>
<accession>A0A1C7MDV1</accession>
<feature type="region of interest" description="Disordered" evidence="1">
    <location>
        <begin position="176"/>
        <end position="228"/>
    </location>
</feature>
<dbReference type="OMA" id="AIHEECN"/>
<name>A0A1C7MDV1_GRIFR</name>
<proteinExistence type="predicted"/>
<feature type="compositionally biased region" description="Polar residues" evidence="1">
    <location>
        <begin position="219"/>
        <end position="228"/>
    </location>
</feature>
<comment type="caution">
    <text evidence="2">The sequence shown here is derived from an EMBL/GenBank/DDBJ whole genome shotgun (WGS) entry which is preliminary data.</text>
</comment>
<evidence type="ECO:0000313" key="2">
    <source>
        <dbReference type="EMBL" id="OBZ75012.1"/>
    </source>
</evidence>
<dbReference type="Proteomes" id="UP000092993">
    <property type="component" value="Unassembled WGS sequence"/>
</dbReference>
<gene>
    <name evidence="2" type="ORF">A0H81_05602</name>
</gene>
<dbReference type="OrthoDB" id="2803839at2759"/>
<organism evidence="2 3">
    <name type="scientific">Grifola frondosa</name>
    <name type="common">Maitake</name>
    <name type="synonym">Polyporus frondosus</name>
    <dbReference type="NCBI Taxonomy" id="5627"/>
    <lineage>
        <taxon>Eukaryota</taxon>
        <taxon>Fungi</taxon>
        <taxon>Dikarya</taxon>
        <taxon>Basidiomycota</taxon>
        <taxon>Agaricomycotina</taxon>
        <taxon>Agaricomycetes</taxon>
        <taxon>Polyporales</taxon>
        <taxon>Grifolaceae</taxon>
        <taxon>Grifola</taxon>
    </lineage>
</organism>
<evidence type="ECO:0000256" key="1">
    <source>
        <dbReference type="SAM" id="MobiDB-lite"/>
    </source>
</evidence>